<evidence type="ECO:0000256" key="2">
    <source>
        <dbReference type="ARBA" id="ARBA00023239"/>
    </source>
</evidence>
<dbReference type="InterPro" id="IPR014748">
    <property type="entry name" value="Enoyl-CoA_hydra_C"/>
</dbReference>
<dbReference type="PANTHER" id="PTHR11941:SF54">
    <property type="entry name" value="ENOYL-COA HYDRATASE, MITOCHONDRIAL"/>
    <property type="match status" value="1"/>
</dbReference>
<dbReference type="InterPro" id="IPR001753">
    <property type="entry name" value="Enoyl-CoA_hydra/iso"/>
</dbReference>
<dbReference type="STRING" id="1798228.SAMN05216574_11245"/>
<evidence type="ECO:0000313" key="6">
    <source>
        <dbReference type="Proteomes" id="UP000198589"/>
    </source>
</evidence>
<accession>A0A1I2I3W8</accession>
<comment type="catalytic activity">
    <reaction evidence="4">
        <text>a 4-saturated-(3S)-3-hydroxyacyl-CoA = a (3E)-enoyl-CoA + H2O</text>
        <dbReference type="Rhea" id="RHEA:20724"/>
        <dbReference type="ChEBI" id="CHEBI:15377"/>
        <dbReference type="ChEBI" id="CHEBI:58521"/>
        <dbReference type="ChEBI" id="CHEBI:137480"/>
        <dbReference type="EC" id="4.2.1.17"/>
    </reaction>
</comment>
<protein>
    <submittedName>
        <fullName evidence="5">Short chain enoyl-CoA hydratase</fullName>
    </submittedName>
</protein>
<evidence type="ECO:0000256" key="4">
    <source>
        <dbReference type="ARBA" id="ARBA00023717"/>
    </source>
</evidence>
<dbReference type="FunFam" id="1.10.12.10:FF:000001">
    <property type="entry name" value="Probable enoyl-CoA hydratase, mitochondrial"/>
    <property type="match status" value="1"/>
</dbReference>
<keyword evidence="2" id="KW-0456">Lyase</keyword>
<gene>
    <name evidence="5" type="ORF">SAMN05216574_11245</name>
</gene>
<organism evidence="5 6">
    <name type="scientific">Blastococcus tunisiensis</name>
    <dbReference type="NCBI Taxonomy" id="1798228"/>
    <lineage>
        <taxon>Bacteria</taxon>
        <taxon>Bacillati</taxon>
        <taxon>Actinomycetota</taxon>
        <taxon>Actinomycetes</taxon>
        <taxon>Geodermatophilales</taxon>
        <taxon>Geodermatophilaceae</taxon>
        <taxon>Blastococcus</taxon>
    </lineage>
</organism>
<dbReference type="EMBL" id="FOND01000012">
    <property type="protein sequence ID" value="SFF35787.1"/>
    <property type="molecule type" value="Genomic_DNA"/>
</dbReference>
<keyword evidence="6" id="KW-1185">Reference proteome</keyword>
<dbReference type="SUPFAM" id="SSF52096">
    <property type="entry name" value="ClpP/crotonase"/>
    <property type="match status" value="1"/>
</dbReference>
<dbReference type="Gene3D" id="1.10.12.10">
    <property type="entry name" value="Lyase 2-enoyl-coa Hydratase, Chain A, domain 2"/>
    <property type="match status" value="1"/>
</dbReference>
<reference evidence="6" key="1">
    <citation type="submission" date="2016-10" db="EMBL/GenBank/DDBJ databases">
        <authorList>
            <person name="Varghese N."/>
            <person name="Submissions S."/>
        </authorList>
    </citation>
    <scope>NUCLEOTIDE SEQUENCE [LARGE SCALE GENOMIC DNA]</scope>
    <source>
        <strain evidence="6">DSM 46838</strain>
    </source>
</reference>
<evidence type="ECO:0000256" key="3">
    <source>
        <dbReference type="ARBA" id="ARBA00023709"/>
    </source>
</evidence>
<dbReference type="InterPro" id="IPR029045">
    <property type="entry name" value="ClpP/crotonase-like_dom_sf"/>
</dbReference>
<evidence type="ECO:0000313" key="5">
    <source>
        <dbReference type="EMBL" id="SFF35787.1"/>
    </source>
</evidence>
<dbReference type="GO" id="GO:0006635">
    <property type="term" value="P:fatty acid beta-oxidation"/>
    <property type="evidence" value="ECO:0007669"/>
    <property type="project" value="TreeGrafter"/>
</dbReference>
<evidence type="ECO:0000256" key="1">
    <source>
        <dbReference type="ARBA" id="ARBA00005254"/>
    </source>
</evidence>
<comment type="catalytic activity">
    <reaction evidence="3">
        <text>a (3S)-3-hydroxyacyl-CoA = a (2E)-enoyl-CoA + H2O</text>
        <dbReference type="Rhea" id="RHEA:16105"/>
        <dbReference type="ChEBI" id="CHEBI:15377"/>
        <dbReference type="ChEBI" id="CHEBI:57318"/>
        <dbReference type="ChEBI" id="CHEBI:58856"/>
        <dbReference type="EC" id="4.2.1.17"/>
    </reaction>
</comment>
<dbReference type="CDD" id="cd06558">
    <property type="entry name" value="crotonase-like"/>
    <property type="match status" value="1"/>
</dbReference>
<dbReference type="RefSeq" id="WP_092200639.1">
    <property type="nucleotide sequence ID" value="NZ_FOND01000012.1"/>
</dbReference>
<dbReference type="Proteomes" id="UP000198589">
    <property type="component" value="Unassembled WGS sequence"/>
</dbReference>
<sequence length="260" mass="28276">MPTTGGDVLLDHGHDGQVAYLTLTHGGYTIVTMEMRARMAQRFAEIDRDPNVRAVVVRSDGKHFTSGGDIAGFMEVDPIDLTDLGQDITAPARSTKPVVVAIDGYCFGVGLELALSCDIRLATERSEFALPEMNLGMIPGSGGTQRLARLIGLSRAKFHILTATRIKAQQALDWGLVSDQLYPDRDALYDATEKLVSKLIGFSPAALRTGKEVLDRGVDGPLYTGIELERKAYSMLRATQDFAEGVKAFGEKRKPTFTGR</sequence>
<proteinExistence type="inferred from homology"/>
<dbReference type="OrthoDB" id="4308938at2"/>
<comment type="similarity">
    <text evidence="1">Belongs to the enoyl-CoA hydratase/isomerase family.</text>
</comment>
<name>A0A1I2I3W8_9ACTN</name>
<dbReference type="Pfam" id="PF00378">
    <property type="entry name" value="ECH_1"/>
    <property type="match status" value="1"/>
</dbReference>
<dbReference type="AlphaFoldDB" id="A0A1I2I3W8"/>
<dbReference type="GO" id="GO:0004300">
    <property type="term" value="F:enoyl-CoA hydratase activity"/>
    <property type="evidence" value="ECO:0007669"/>
    <property type="project" value="UniProtKB-EC"/>
</dbReference>
<dbReference type="PANTHER" id="PTHR11941">
    <property type="entry name" value="ENOYL-COA HYDRATASE-RELATED"/>
    <property type="match status" value="1"/>
</dbReference>
<dbReference type="Gene3D" id="3.90.226.10">
    <property type="entry name" value="2-enoyl-CoA Hydratase, Chain A, domain 1"/>
    <property type="match status" value="1"/>
</dbReference>